<gene>
    <name evidence="1" type="ORF">NM688_g6919</name>
</gene>
<sequence length="217" mass="24288">MAIESLPREIVDYVVTNLSQKRDLSSVSLVSSYLSASARPLLFADLCLSCDPSEPNNALHSFIAFLSSSHDICDFVHSLTLQTKQSSSGSSLPLVSFKLISKLLSKLLHLKDLHLKNIGFCWHDGVPTDAYQARYSLQRLSLTNATGEDDIAPLLEMFKTIGELTIINESFFFTARVSAWREGHERNRTAQSFLKIFQRAPAPDAYSTDDHILRPRI</sequence>
<dbReference type="EMBL" id="JANHOG010001512">
    <property type="protein sequence ID" value="KAJ3535860.1"/>
    <property type="molecule type" value="Genomic_DNA"/>
</dbReference>
<dbReference type="Proteomes" id="UP001148662">
    <property type="component" value="Unassembled WGS sequence"/>
</dbReference>
<evidence type="ECO:0000313" key="2">
    <source>
        <dbReference type="Proteomes" id="UP001148662"/>
    </source>
</evidence>
<accession>A0ACC1SB09</accession>
<comment type="caution">
    <text evidence="1">The sequence shown here is derived from an EMBL/GenBank/DDBJ whole genome shotgun (WGS) entry which is preliminary data.</text>
</comment>
<evidence type="ECO:0000313" key="1">
    <source>
        <dbReference type="EMBL" id="KAJ3535860.1"/>
    </source>
</evidence>
<proteinExistence type="predicted"/>
<reference evidence="1" key="1">
    <citation type="submission" date="2022-07" db="EMBL/GenBank/DDBJ databases">
        <title>Genome Sequence of Phlebia brevispora.</title>
        <authorList>
            <person name="Buettner E."/>
        </authorList>
    </citation>
    <scope>NUCLEOTIDE SEQUENCE</scope>
    <source>
        <strain evidence="1">MPL23</strain>
    </source>
</reference>
<keyword evidence="2" id="KW-1185">Reference proteome</keyword>
<protein>
    <submittedName>
        <fullName evidence="1">Uncharacterized protein</fullName>
    </submittedName>
</protein>
<organism evidence="1 2">
    <name type="scientific">Phlebia brevispora</name>
    <dbReference type="NCBI Taxonomy" id="194682"/>
    <lineage>
        <taxon>Eukaryota</taxon>
        <taxon>Fungi</taxon>
        <taxon>Dikarya</taxon>
        <taxon>Basidiomycota</taxon>
        <taxon>Agaricomycotina</taxon>
        <taxon>Agaricomycetes</taxon>
        <taxon>Polyporales</taxon>
        <taxon>Meruliaceae</taxon>
        <taxon>Phlebia</taxon>
    </lineage>
</organism>
<name>A0ACC1SB09_9APHY</name>